<organism evidence="1 2">
    <name type="scientific">Allocoleopsis franciscana PCC 7113</name>
    <dbReference type="NCBI Taxonomy" id="1173027"/>
    <lineage>
        <taxon>Bacteria</taxon>
        <taxon>Bacillati</taxon>
        <taxon>Cyanobacteriota</taxon>
        <taxon>Cyanophyceae</taxon>
        <taxon>Coleofasciculales</taxon>
        <taxon>Coleofasciculaceae</taxon>
        <taxon>Allocoleopsis</taxon>
        <taxon>Allocoleopsis franciscana</taxon>
    </lineage>
</organism>
<dbReference type="PANTHER" id="PTHR12994:SF17">
    <property type="entry name" value="LD30995P"/>
    <property type="match status" value="1"/>
</dbReference>
<dbReference type="eggNOG" id="COG4690">
    <property type="taxonomic scope" value="Bacteria"/>
</dbReference>
<dbReference type="HOGENOM" id="CLU_122356_0_0_3"/>
<dbReference type="GO" id="GO:0016805">
    <property type="term" value="F:dipeptidase activity"/>
    <property type="evidence" value="ECO:0007669"/>
    <property type="project" value="InterPro"/>
</dbReference>
<gene>
    <name evidence="1" type="ORF">Mic7113_2657</name>
</gene>
<dbReference type="EMBL" id="CP003630">
    <property type="protein sequence ID" value="AFZ18445.1"/>
    <property type="molecule type" value="Genomic_DNA"/>
</dbReference>
<keyword evidence="2" id="KW-1185">Reference proteome</keyword>
<dbReference type="AlphaFoldDB" id="K9WDH0"/>
<dbReference type="GO" id="GO:0006508">
    <property type="term" value="P:proteolysis"/>
    <property type="evidence" value="ECO:0007669"/>
    <property type="project" value="InterPro"/>
</dbReference>
<evidence type="ECO:0000313" key="1">
    <source>
        <dbReference type="EMBL" id="AFZ18445.1"/>
    </source>
</evidence>
<dbReference type="GO" id="GO:0070004">
    <property type="term" value="F:cysteine-type exopeptidase activity"/>
    <property type="evidence" value="ECO:0007669"/>
    <property type="project" value="InterPro"/>
</dbReference>
<dbReference type="RefSeq" id="WP_015182594.1">
    <property type="nucleotide sequence ID" value="NC_019738.1"/>
</dbReference>
<dbReference type="PATRIC" id="fig|1173027.3.peg.2922"/>
<dbReference type="InterPro" id="IPR005322">
    <property type="entry name" value="Peptidase_C69"/>
</dbReference>
<proteinExistence type="predicted"/>
<evidence type="ECO:0000313" key="2">
    <source>
        <dbReference type="Proteomes" id="UP000010471"/>
    </source>
</evidence>
<protein>
    <submittedName>
        <fullName evidence="1">Dipeptidase</fullName>
    </submittedName>
</protein>
<accession>K9WDH0</accession>
<dbReference type="KEGG" id="mic:Mic7113_2657"/>
<dbReference type="PANTHER" id="PTHR12994">
    <property type="entry name" value="SECERNIN"/>
    <property type="match status" value="1"/>
</dbReference>
<reference evidence="1 2" key="1">
    <citation type="submission" date="2012-06" db="EMBL/GenBank/DDBJ databases">
        <title>Finished chromosome of genome of Microcoleus sp. PCC 7113.</title>
        <authorList>
            <consortium name="US DOE Joint Genome Institute"/>
            <person name="Gugger M."/>
            <person name="Coursin T."/>
            <person name="Rippka R."/>
            <person name="Tandeau De Marsac N."/>
            <person name="Huntemann M."/>
            <person name="Wei C.-L."/>
            <person name="Han J."/>
            <person name="Detter J.C."/>
            <person name="Han C."/>
            <person name="Tapia R."/>
            <person name="Chen A."/>
            <person name="Kyrpides N."/>
            <person name="Mavromatis K."/>
            <person name="Markowitz V."/>
            <person name="Szeto E."/>
            <person name="Ivanova N."/>
            <person name="Pagani I."/>
            <person name="Pati A."/>
            <person name="Goodwin L."/>
            <person name="Nordberg H.P."/>
            <person name="Cantor M.N."/>
            <person name="Hua S.X."/>
            <person name="Woyke T."/>
            <person name="Kerfeld C.A."/>
        </authorList>
    </citation>
    <scope>NUCLEOTIDE SEQUENCE [LARGE SCALE GENOMIC DNA]</scope>
    <source>
        <strain evidence="1 2">PCC 7113</strain>
    </source>
</reference>
<dbReference type="Proteomes" id="UP000010471">
    <property type="component" value="Chromosome"/>
</dbReference>
<dbReference type="STRING" id="1173027.Mic7113_2657"/>
<dbReference type="Gene3D" id="3.60.60.10">
    <property type="entry name" value="Penicillin V Acylase, Chain A"/>
    <property type="match status" value="1"/>
</dbReference>
<sequence length="191" mass="20868">MCDTFVALPDATVDRSVIFGKNSDRPAGEIQDVVTFAAQTYSKGQRVQCTYIEIPQVERTYAVILSKPRWMWGAEMGANECGVAIGNEAVWTTVSCQATGLLGMDLVRLGLERGETALAALHVIINLLQQYGQGGNCAEHFSFTYHNSFLIADCQLNKANTGSSIAPFPASKTTNSLRFLQQLKESIDLLK</sequence>
<name>K9WDH0_9CYAN</name>